<evidence type="ECO:0000313" key="3">
    <source>
        <dbReference type="Proteomes" id="UP000198661"/>
    </source>
</evidence>
<evidence type="ECO:0000313" key="2">
    <source>
        <dbReference type="EMBL" id="SFG06776.1"/>
    </source>
</evidence>
<dbReference type="Gene3D" id="3.90.1200.10">
    <property type="match status" value="1"/>
</dbReference>
<reference evidence="2 3" key="1">
    <citation type="submission" date="2016-10" db="EMBL/GenBank/DDBJ databases">
        <authorList>
            <person name="de Groot N.N."/>
        </authorList>
    </citation>
    <scope>NUCLEOTIDE SEQUENCE [LARGE SCALE GENOMIC DNA]</scope>
    <source>
        <strain evidence="2 3">DSM 44945</strain>
    </source>
</reference>
<keyword evidence="3" id="KW-1185">Reference proteome</keyword>
<sequence length="361" mass="40897">MSVLEKVTRWTGEERIDELLLAHYGLRLEGAAPVGGVLRIDTDRGAFALKRAGKGGEAHWRGVAEVGRHLRFAEAGRIPVPLRTRSGGYTFAGYVQSYVLLPWIPGKPVPYVRPKDFRDTSWGLARLHAGTRGLSPPPFQARVSWSRAWERAVDRIGLYRVAVDWSGVAVEADDAFRDVAPYAEGMAENAIRYLHRSGADPLSPEIADRGLVCHGNLHEGNMLRDERGAVRFIDWNRMAWDVRARDIAQWLLYAYGRTGDFDLVAALLKEYQRADRLMEEELCLIYALFLYPHRLMRALDRVYGEQSLPPDQAAFHLTQAVAVEEKKIPLLRRFPDLVREALGRKIPRVDWLEQGSEGFRA</sequence>
<dbReference type="STRING" id="201973.SAMN04488025_11448"/>
<keyword evidence="2" id="KW-0418">Kinase</keyword>
<evidence type="ECO:0000259" key="1">
    <source>
        <dbReference type="Pfam" id="PF01636"/>
    </source>
</evidence>
<protein>
    <submittedName>
        <fullName evidence="2">Ser/Thr protein kinase RdoA involved in Cpx stress response, MazF antagonist</fullName>
    </submittedName>
</protein>
<dbReference type="EMBL" id="FOOK01000014">
    <property type="protein sequence ID" value="SFG06776.1"/>
    <property type="molecule type" value="Genomic_DNA"/>
</dbReference>
<accession>A0A1I2NZ70</accession>
<dbReference type="GO" id="GO:0016301">
    <property type="term" value="F:kinase activity"/>
    <property type="evidence" value="ECO:0007669"/>
    <property type="project" value="UniProtKB-KW"/>
</dbReference>
<keyword evidence="2" id="KW-0808">Transferase</keyword>
<proteinExistence type="predicted"/>
<dbReference type="PANTHER" id="PTHR39179:SF3">
    <property type="entry name" value="COTS-RELATED PROTEIN"/>
    <property type="match status" value="1"/>
</dbReference>
<name>A0A1I2NZ70_9BACL</name>
<feature type="domain" description="Aminoglycoside phosphotransferase" evidence="1">
    <location>
        <begin position="38"/>
        <end position="274"/>
    </location>
</feature>
<dbReference type="GO" id="GO:0042601">
    <property type="term" value="C:endospore-forming forespore"/>
    <property type="evidence" value="ECO:0007669"/>
    <property type="project" value="TreeGrafter"/>
</dbReference>
<dbReference type="RefSeq" id="WP_092038264.1">
    <property type="nucleotide sequence ID" value="NZ_FOOK01000014.1"/>
</dbReference>
<dbReference type="InterPro" id="IPR047175">
    <property type="entry name" value="CotS-like"/>
</dbReference>
<dbReference type="Pfam" id="PF01636">
    <property type="entry name" value="APH"/>
    <property type="match status" value="1"/>
</dbReference>
<dbReference type="SUPFAM" id="SSF56112">
    <property type="entry name" value="Protein kinase-like (PK-like)"/>
    <property type="match status" value="1"/>
</dbReference>
<dbReference type="InterPro" id="IPR011009">
    <property type="entry name" value="Kinase-like_dom_sf"/>
</dbReference>
<dbReference type="OrthoDB" id="2379727at2"/>
<dbReference type="InterPro" id="IPR002575">
    <property type="entry name" value="Aminoglycoside_PTrfase"/>
</dbReference>
<dbReference type="Proteomes" id="UP000198661">
    <property type="component" value="Unassembled WGS sequence"/>
</dbReference>
<dbReference type="AlphaFoldDB" id="A0A1I2NZ70"/>
<organism evidence="2 3">
    <name type="scientific">Planifilum fulgidum</name>
    <dbReference type="NCBI Taxonomy" id="201973"/>
    <lineage>
        <taxon>Bacteria</taxon>
        <taxon>Bacillati</taxon>
        <taxon>Bacillota</taxon>
        <taxon>Bacilli</taxon>
        <taxon>Bacillales</taxon>
        <taxon>Thermoactinomycetaceae</taxon>
        <taxon>Planifilum</taxon>
    </lineage>
</organism>
<gene>
    <name evidence="2" type="ORF">SAMN04488025_11448</name>
</gene>
<dbReference type="Gene3D" id="3.30.200.20">
    <property type="entry name" value="Phosphorylase Kinase, domain 1"/>
    <property type="match status" value="1"/>
</dbReference>
<dbReference type="PANTHER" id="PTHR39179">
    <property type="entry name" value="SPORE COAT PROTEIN I"/>
    <property type="match status" value="1"/>
</dbReference>